<feature type="domain" description="Ubiquitin-like" evidence="3">
    <location>
        <begin position="269"/>
        <end position="343"/>
    </location>
</feature>
<dbReference type="InterPro" id="IPR029071">
    <property type="entry name" value="Ubiquitin-like_domsf"/>
</dbReference>
<evidence type="ECO:0000256" key="2">
    <source>
        <dbReference type="SAM" id="MobiDB-lite"/>
    </source>
</evidence>
<keyword evidence="1" id="KW-0175">Coiled coil</keyword>
<reference evidence="4 5" key="1">
    <citation type="journal article" date="2021" name="Sci. Rep.">
        <title>The genome of the diatom Chaetoceros tenuissimus carries an ancient integrated fragment of an extant virus.</title>
        <authorList>
            <person name="Hongo Y."/>
            <person name="Kimura K."/>
            <person name="Takaki Y."/>
            <person name="Yoshida Y."/>
            <person name="Baba S."/>
            <person name="Kobayashi G."/>
            <person name="Nagasaki K."/>
            <person name="Hano T."/>
            <person name="Tomaru Y."/>
        </authorList>
    </citation>
    <scope>NUCLEOTIDE SEQUENCE [LARGE SCALE GENOMIC DNA]</scope>
    <source>
        <strain evidence="4 5">NIES-3715</strain>
    </source>
</reference>
<dbReference type="InterPro" id="IPR000626">
    <property type="entry name" value="Ubiquitin-like_dom"/>
</dbReference>
<feature type="compositionally biased region" description="Basic and acidic residues" evidence="2">
    <location>
        <begin position="180"/>
        <end position="199"/>
    </location>
</feature>
<feature type="region of interest" description="Disordered" evidence="2">
    <location>
        <begin position="157"/>
        <end position="199"/>
    </location>
</feature>
<proteinExistence type="predicted"/>
<name>A0AAD3CQK1_9STRA</name>
<dbReference type="SUPFAM" id="SSF54236">
    <property type="entry name" value="Ubiquitin-like"/>
    <property type="match status" value="1"/>
</dbReference>
<sequence length="343" mass="40173">MATDLTQIVEQILSSHDLDYLSLHYIQHGMATPFHDAKKHYIGYLLATIAAESFKTISNIQLSPPLHVDVLWHGHLLETKRWRVFEKLVIEKYKESGRQTDIEHIDHSVVDNLSGRKERLQQTRSFYEVLGLEFKNDDDNKNASVIDLDSIEDRTLSGDKRERTEQTINKDREKRRKKQTEKTARIRGRNQEEEIREKAQEEASERIAAFIKEEERIKADAKKDLEQKNMLKEALEKIRAKAKAKKEIEQKNLLKEIFEKARLQRNGMIRITVRDYCKEEIVFKVQKTTKSSKIINAYAERRGIDPESVRLLYYGQRIFGETMQEVGVEDQEQLDMILEQGGC</sequence>
<evidence type="ECO:0000256" key="1">
    <source>
        <dbReference type="SAM" id="Coils"/>
    </source>
</evidence>
<evidence type="ECO:0000313" key="5">
    <source>
        <dbReference type="Proteomes" id="UP001054902"/>
    </source>
</evidence>
<protein>
    <recommendedName>
        <fullName evidence="3">Ubiquitin-like domain-containing protein</fullName>
    </recommendedName>
</protein>
<dbReference type="Gene3D" id="3.10.20.90">
    <property type="entry name" value="Phosphatidylinositol 3-kinase Catalytic Subunit, Chain A, domain 1"/>
    <property type="match status" value="1"/>
</dbReference>
<keyword evidence="5" id="KW-1185">Reference proteome</keyword>
<feature type="compositionally biased region" description="Basic and acidic residues" evidence="2">
    <location>
        <begin position="157"/>
        <end position="172"/>
    </location>
</feature>
<feature type="coiled-coil region" evidence="1">
    <location>
        <begin position="211"/>
        <end position="261"/>
    </location>
</feature>
<evidence type="ECO:0000259" key="3">
    <source>
        <dbReference type="PROSITE" id="PS50053"/>
    </source>
</evidence>
<dbReference type="Pfam" id="PF11976">
    <property type="entry name" value="Rad60-SLD"/>
    <property type="match status" value="1"/>
</dbReference>
<dbReference type="PROSITE" id="PS50053">
    <property type="entry name" value="UBIQUITIN_2"/>
    <property type="match status" value="1"/>
</dbReference>
<dbReference type="InterPro" id="IPR022617">
    <property type="entry name" value="Rad60/SUMO-like_dom"/>
</dbReference>
<gene>
    <name evidence="4" type="ORF">CTEN210_06813</name>
</gene>
<dbReference type="AlphaFoldDB" id="A0AAD3CQK1"/>
<accession>A0AAD3CQK1</accession>
<organism evidence="4 5">
    <name type="scientific">Chaetoceros tenuissimus</name>
    <dbReference type="NCBI Taxonomy" id="426638"/>
    <lineage>
        <taxon>Eukaryota</taxon>
        <taxon>Sar</taxon>
        <taxon>Stramenopiles</taxon>
        <taxon>Ochrophyta</taxon>
        <taxon>Bacillariophyta</taxon>
        <taxon>Coscinodiscophyceae</taxon>
        <taxon>Chaetocerotophycidae</taxon>
        <taxon>Chaetocerotales</taxon>
        <taxon>Chaetocerotaceae</taxon>
        <taxon>Chaetoceros</taxon>
    </lineage>
</organism>
<dbReference type="Proteomes" id="UP001054902">
    <property type="component" value="Unassembled WGS sequence"/>
</dbReference>
<comment type="caution">
    <text evidence="4">The sequence shown here is derived from an EMBL/GenBank/DDBJ whole genome shotgun (WGS) entry which is preliminary data.</text>
</comment>
<dbReference type="EMBL" id="BLLK01000038">
    <property type="protein sequence ID" value="GFH50337.1"/>
    <property type="molecule type" value="Genomic_DNA"/>
</dbReference>
<evidence type="ECO:0000313" key="4">
    <source>
        <dbReference type="EMBL" id="GFH50337.1"/>
    </source>
</evidence>